<evidence type="ECO:0000313" key="4">
    <source>
        <dbReference type="Proteomes" id="UP000241890"/>
    </source>
</evidence>
<dbReference type="GO" id="GO:0000785">
    <property type="term" value="C:chromatin"/>
    <property type="evidence" value="ECO:0007669"/>
    <property type="project" value="TreeGrafter"/>
</dbReference>
<dbReference type="InterPro" id="IPR036915">
    <property type="entry name" value="Cyclin-like_sf"/>
</dbReference>
<dbReference type="Pfam" id="PF01857">
    <property type="entry name" value="RB_B"/>
    <property type="match status" value="1"/>
</dbReference>
<organism evidence="3 4">
    <name type="scientific">Hondaea fermentalgiana</name>
    <dbReference type="NCBI Taxonomy" id="2315210"/>
    <lineage>
        <taxon>Eukaryota</taxon>
        <taxon>Sar</taxon>
        <taxon>Stramenopiles</taxon>
        <taxon>Bigyra</taxon>
        <taxon>Labyrinthulomycetes</taxon>
        <taxon>Thraustochytrida</taxon>
        <taxon>Thraustochytriidae</taxon>
        <taxon>Hondaea</taxon>
    </lineage>
</organism>
<feature type="region of interest" description="Disordered" evidence="1">
    <location>
        <begin position="133"/>
        <end position="168"/>
    </location>
</feature>
<feature type="region of interest" description="Disordered" evidence="1">
    <location>
        <begin position="353"/>
        <end position="390"/>
    </location>
</feature>
<evidence type="ECO:0000256" key="1">
    <source>
        <dbReference type="SAM" id="MobiDB-lite"/>
    </source>
</evidence>
<reference evidence="3 4" key="1">
    <citation type="submission" date="2017-12" db="EMBL/GenBank/DDBJ databases">
        <title>Sequencing, de novo assembly and annotation of complete genome of a new Thraustochytrid species, strain FCC1311.</title>
        <authorList>
            <person name="Sedici K."/>
            <person name="Godart F."/>
            <person name="Aiese Cigliano R."/>
            <person name="Sanseverino W."/>
            <person name="Barakat M."/>
            <person name="Ortet P."/>
            <person name="Marechal E."/>
            <person name="Cagnac O."/>
            <person name="Amato A."/>
        </authorList>
    </citation>
    <scope>NUCLEOTIDE SEQUENCE [LARGE SCALE GENOMIC DNA]</scope>
</reference>
<dbReference type="GO" id="GO:0000977">
    <property type="term" value="F:RNA polymerase II transcription regulatory region sequence-specific DNA binding"/>
    <property type="evidence" value="ECO:0007669"/>
    <property type="project" value="TreeGrafter"/>
</dbReference>
<dbReference type="GO" id="GO:0005634">
    <property type="term" value="C:nucleus"/>
    <property type="evidence" value="ECO:0007669"/>
    <property type="project" value="InterPro"/>
</dbReference>
<dbReference type="GO" id="GO:0005667">
    <property type="term" value="C:transcription regulator complex"/>
    <property type="evidence" value="ECO:0007669"/>
    <property type="project" value="TreeGrafter"/>
</dbReference>
<dbReference type="GO" id="GO:2000134">
    <property type="term" value="P:negative regulation of G1/S transition of mitotic cell cycle"/>
    <property type="evidence" value="ECO:0007669"/>
    <property type="project" value="TreeGrafter"/>
</dbReference>
<feature type="compositionally biased region" description="Low complexity" evidence="1">
    <location>
        <begin position="368"/>
        <end position="379"/>
    </location>
</feature>
<dbReference type="EMBL" id="BEYU01000033">
    <property type="protein sequence ID" value="GBG27600.1"/>
    <property type="molecule type" value="Genomic_DNA"/>
</dbReference>
<feature type="compositionally biased region" description="Polar residues" evidence="1">
    <location>
        <begin position="434"/>
        <end position="443"/>
    </location>
</feature>
<dbReference type="OrthoDB" id="844594at2759"/>
<protein>
    <submittedName>
        <fullName evidence="3">Retinoblastoma-associated protein</fullName>
    </submittedName>
</protein>
<comment type="caution">
    <text evidence="3">The sequence shown here is derived from an EMBL/GenBank/DDBJ whole genome shotgun (WGS) entry which is preliminary data.</text>
</comment>
<feature type="region of interest" description="Disordered" evidence="1">
    <location>
        <begin position="431"/>
        <end position="453"/>
    </location>
</feature>
<dbReference type="Pfam" id="PF01858">
    <property type="entry name" value="RB_A"/>
    <property type="match status" value="1"/>
</dbReference>
<feature type="domain" description="Retinoblastoma-associated protein A-box" evidence="2">
    <location>
        <begin position="458"/>
        <end position="713"/>
    </location>
</feature>
<dbReference type="InterPro" id="IPR028309">
    <property type="entry name" value="RB_fam"/>
</dbReference>
<proteinExistence type="predicted"/>
<accession>A0A2R5G9A3</accession>
<name>A0A2R5G9A3_9STRA</name>
<dbReference type="CDD" id="cd20548">
    <property type="entry name" value="CYCLIN_RB-like"/>
    <property type="match status" value="1"/>
</dbReference>
<dbReference type="AlphaFoldDB" id="A0A2R5G9A3"/>
<evidence type="ECO:0000313" key="3">
    <source>
        <dbReference type="EMBL" id="GBG27600.1"/>
    </source>
</evidence>
<dbReference type="SUPFAM" id="SSF47954">
    <property type="entry name" value="Cyclin-like"/>
    <property type="match status" value="2"/>
</dbReference>
<gene>
    <name evidence="3" type="ORF">FCC1311_038232</name>
</gene>
<dbReference type="InterPro" id="IPR002720">
    <property type="entry name" value="RB_A"/>
</dbReference>
<keyword evidence="4" id="KW-1185">Reference proteome</keyword>
<dbReference type="PANTHER" id="PTHR13742">
    <property type="entry name" value="RETINOBLASTOMA-ASSOCIATED PROTEIN RB -RELATED"/>
    <property type="match status" value="1"/>
</dbReference>
<evidence type="ECO:0000259" key="2">
    <source>
        <dbReference type="SMART" id="SM01368"/>
    </source>
</evidence>
<dbReference type="Proteomes" id="UP000241890">
    <property type="component" value="Unassembled WGS sequence"/>
</dbReference>
<sequence length="911" mass="101893">MLFFIGHDEGFSLRFVLQSLHGFTHLHIFIIVIILLDILIAAAAEKEQQQAQEHGQEDAEGAYAEATMEDAEARVEQTCADLGLDAVAARRASALLRRICEEKDLAGADLDAWRASVVFVVAARLLEGEEVRAAQQGKGDGAHGNDDAAPGEETARKRQKRLDGTAGGFTAPQEALKRIHLRKIGLENILRAHHDATEFGETFVDQVHTAARVEGGIQEESLKALEDSLKAHKQLGLLYQKFVVICRDQDPLPVSRRALAWYLFLVGRRLLAHDQDMAWSYELLLDAVSHVRQDKASSDRMKGLVDQLTKLGVNPTDAMDVGRHYEIAYLQDMASLDERSFLKHENVACIPAQTPLKERRAPRAGENPADAPGSASSDAQPENNHMPPPVQARTRFKRKAEEMAAVRTLLPSKTLFSGDAEEGAPREVFFDKSTAPQVSSPRNASMARRAPFRRPAETPVSLAVETSNWLNRELDGASESPEATLLRFFAECEEAHNQQREQRSVSELPQDEAENEQPVTLVQAFGFLASDTEARLREMRAALLQDGTEDGPQPHISKELFHGTHAAGQGAACSSSSSVAAIKKHTAAGTKLYYRVLESILQGEAIRLRVADVDSRASKGNLYSLLKSDMFHRGLFACCMEVIFRAKEIFRLMHPTLTDRLGVPGLELLKVLESFMKYVPMLPKMLVQHMHMLETDILEEHVWRKGSPIFDLLHERKRVVEIERTDIATVPKLHRLDEFFTQKLLAHAHAKAKKIFMRLGYPQNDTGFYKDIWRVFREAIKHHPELCEDRHLDSVILCSIFAVSKLRAVEPALTFKRLVAVYKESRVENADTYAALISNMSRFRTQNLARTDKVVDRIYMPNNANKRTTRSGAYNHTGTIVDFYNQMFLPRMKPTILNLRAPAGAGVGPGV</sequence>
<dbReference type="Gene3D" id="1.10.472.10">
    <property type="entry name" value="Cyclin-like"/>
    <property type="match status" value="2"/>
</dbReference>
<dbReference type="GO" id="GO:0030154">
    <property type="term" value="P:cell differentiation"/>
    <property type="evidence" value="ECO:0007669"/>
    <property type="project" value="TreeGrafter"/>
</dbReference>
<dbReference type="SMART" id="SM01368">
    <property type="entry name" value="RB_A"/>
    <property type="match status" value="1"/>
</dbReference>
<dbReference type="InParanoid" id="A0A2R5G9A3"/>
<dbReference type="InterPro" id="IPR002719">
    <property type="entry name" value="RB_B"/>
</dbReference>
<dbReference type="PANTHER" id="PTHR13742:SF17">
    <property type="entry name" value="RE32990P-RELATED"/>
    <property type="match status" value="1"/>
</dbReference>
<dbReference type="GO" id="GO:0006357">
    <property type="term" value="P:regulation of transcription by RNA polymerase II"/>
    <property type="evidence" value="ECO:0007669"/>
    <property type="project" value="InterPro"/>
</dbReference>